<dbReference type="SUPFAM" id="SSF49764">
    <property type="entry name" value="HSP20-like chaperones"/>
    <property type="match status" value="1"/>
</dbReference>
<name>A0A166PD25_9HYPO</name>
<feature type="region of interest" description="Disordered" evidence="4">
    <location>
        <begin position="87"/>
        <end position="162"/>
    </location>
</feature>
<comment type="similarity">
    <text evidence="2 3">Belongs to the small heat shock protein (HSP20) family.</text>
</comment>
<dbReference type="Gene3D" id="2.60.40.790">
    <property type="match status" value="1"/>
</dbReference>
<organism evidence="6 7">
    <name type="scientific">Moelleriella libera RCEF 2490</name>
    <dbReference type="NCBI Taxonomy" id="1081109"/>
    <lineage>
        <taxon>Eukaryota</taxon>
        <taxon>Fungi</taxon>
        <taxon>Dikarya</taxon>
        <taxon>Ascomycota</taxon>
        <taxon>Pezizomycotina</taxon>
        <taxon>Sordariomycetes</taxon>
        <taxon>Hypocreomycetidae</taxon>
        <taxon>Hypocreales</taxon>
        <taxon>Clavicipitaceae</taxon>
        <taxon>Moelleriella</taxon>
    </lineage>
</organism>
<evidence type="ECO:0000256" key="2">
    <source>
        <dbReference type="PROSITE-ProRule" id="PRU00285"/>
    </source>
</evidence>
<feature type="compositionally biased region" description="Basic and acidic residues" evidence="4">
    <location>
        <begin position="153"/>
        <end position="162"/>
    </location>
</feature>
<dbReference type="CDD" id="cd06464">
    <property type="entry name" value="ACD_sHsps-like"/>
    <property type="match status" value="1"/>
</dbReference>
<keyword evidence="1 6" id="KW-0346">Stress response</keyword>
<dbReference type="AlphaFoldDB" id="A0A166PD25"/>
<dbReference type="STRING" id="1081109.A0A166PD25"/>
<dbReference type="OrthoDB" id="1431247at2759"/>
<dbReference type="PANTHER" id="PTHR11527">
    <property type="entry name" value="HEAT-SHOCK PROTEIN 20 FAMILY MEMBER"/>
    <property type="match status" value="1"/>
</dbReference>
<feature type="domain" description="SHSP" evidence="5">
    <location>
        <begin position="42"/>
        <end position="221"/>
    </location>
</feature>
<evidence type="ECO:0000259" key="5">
    <source>
        <dbReference type="PROSITE" id="PS01031"/>
    </source>
</evidence>
<proteinExistence type="inferred from homology"/>
<dbReference type="EMBL" id="AZGY01000008">
    <property type="protein sequence ID" value="KZZ95980.1"/>
    <property type="molecule type" value="Genomic_DNA"/>
</dbReference>
<reference evidence="6 7" key="1">
    <citation type="journal article" date="2016" name="Genome Biol. Evol.">
        <title>Divergent and convergent evolution of fungal pathogenicity.</title>
        <authorList>
            <person name="Shang Y."/>
            <person name="Xiao G."/>
            <person name="Zheng P."/>
            <person name="Cen K."/>
            <person name="Zhan S."/>
            <person name="Wang C."/>
        </authorList>
    </citation>
    <scope>NUCLEOTIDE SEQUENCE [LARGE SCALE GENOMIC DNA]</scope>
    <source>
        <strain evidence="6 7">RCEF 2490</strain>
    </source>
</reference>
<dbReference type="Pfam" id="PF00011">
    <property type="entry name" value="HSP20"/>
    <property type="match status" value="1"/>
</dbReference>
<dbReference type="InterPro" id="IPR031107">
    <property type="entry name" value="Small_HSP"/>
</dbReference>
<evidence type="ECO:0000256" key="1">
    <source>
        <dbReference type="ARBA" id="ARBA00023016"/>
    </source>
</evidence>
<keyword evidence="7" id="KW-1185">Reference proteome</keyword>
<dbReference type="InterPro" id="IPR008978">
    <property type="entry name" value="HSP20-like_chaperone"/>
</dbReference>
<accession>A0A166PD25</accession>
<protein>
    <submittedName>
        <fullName evidence="6">Heat shock protein 30</fullName>
    </submittedName>
</protein>
<comment type="caution">
    <text evidence="6">The sequence shown here is derived from an EMBL/GenBank/DDBJ whole genome shotgun (WGS) entry which is preliminary data.</text>
</comment>
<dbReference type="InterPro" id="IPR002068">
    <property type="entry name" value="A-crystallin/Hsp20_dom"/>
</dbReference>
<dbReference type="PROSITE" id="PS01031">
    <property type="entry name" value="SHSP"/>
    <property type="match status" value="1"/>
</dbReference>
<evidence type="ECO:0000313" key="6">
    <source>
        <dbReference type="EMBL" id="KZZ95980.1"/>
    </source>
</evidence>
<evidence type="ECO:0000256" key="4">
    <source>
        <dbReference type="SAM" id="MobiDB-lite"/>
    </source>
</evidence>
<dbReference type="Proteomes" id="UP000078544">
    <property type="component" value="Unassembled WGS sequence"/>
</dbReference>
<evidence type="ECO:0000256" key="3">
    <source>
        <dbReference type="RuleBase" id="RU003616"/>
    </source>
</evidence>
<sequence>MAYFPRTFYQTEGTSFTPLFRLLDDFDTYSRQSKSKCSRRQCALPQWQPKFDLRETADAYELYGELPGVGKDTVNIEFTEPQTIHVRGKAERTYHVDSSQTGPVENTSLANGGSSEHESSNKARKATVEDEDDEEWTHTEHSAPPTPTTSGEEIAKSKEEKKTGDQAKYWLLERNIGEFARSFTFPNRIDEDKVSAKFQDGILKITVPKAKKHEARRVVIG</sequence>
<feature type="compositionally biased region" description="Polar residues" evidence="4">
    <location>
        <begin position="96"/>
        <end position="114"/>
    </location>
</feature>
<gene>
    <name evidence="6" type="ORF">AAL_04276</name>
</gene>
<evidence type="ECO:0000313" key="7">
    <source>
        <dbReference type="Proteomes" id="UP000078544"/>
    </source>
</evidence>